<dbReference type="Proteomes" id="UP000321726">
    <property type="component" value="Unassembled WGS sequence"/>
</dbReference>
<dbReference type="EMBL" id="FRCA01000012">
    <property type="protein sequence ID" value="SHM75789.1"/>
    <property type="molecule type" value="Genomic_DNA"/>
</dbReference>
<dbReference type="PROSITE" id="PS51186">
    <property type="entry name" value="GNAT"/>
    <property type="match status" value="1"/>
</dbReference>
<dbReference type="Pfam" id="PF13673">
    <property type="entry name" value="Acetyltransf_10"/>
    <property type="match status" value="1"/>
</dbReference>
<organism evidence="3 4">
    <name type="scientific">Halomonas cupida</name>
    <dbReference type="NCBI Taxonomy" id="44933"/>
    <lineage>
        <taxon>Bacteria</taxon>
        <taxon>Pseudomonadati</taxon>
        <taxon>Pseudomonadota</taxon>
        <taxon>Gammaproteobacteria</taxon>
        <taxon>Oceanospirillales</taxon>
        <taxon>Halomonadaceae</taxon>
        <taxon>Halomonas</taxon>
    </lineage>
</organism>
<dbReference type="OrthoDB" id="9796171at2"/>
<dbReference type="RefSeq" id="WP_073436781.1">
    <property type="nucleotide sequence ID" value="NZ_BJXU01000131.1"/>
</dbReference>
<gene>
    <name evidence="2" type="ORF">HCU01_31720</name>
    <name evidence="3" type="ORF">SAMN05660971_03801</name>
</gene>
<evidence type="ECO:0000313" key="3">
    <source>
        <dbReference type="EMBL" id="SHM75789.1"/>
    </source>
</evidence>
<dbReference type="Proteomes" id="UP000184123">
    <property type="component" value="Unassembled WGS sequence"/>
</dbReference>
<reference evidence="2 5" key="2">
    <citation type="submission" date="2019-07" db="EMBL/GenBank/DDBJ databases">
        <title>Whole genome shotgun sequence of Halomonas cupida NBRC 102219.</title>
        <authorList>
            <person name="Hosoyama A."/>
            <person name="Uohara A."/>
            <person name="Ohji S."/>
            <person name="Ichikawa N."/>
        </authorList>
    </citation>
    <scope>NUCLEOTIDE SEQUENCE [LARGE SCALE GENOMIC DNA]</scope>
    <source>
        <strain evidence="2 5">NBRC 102219</strain>
    </source>
</reference>
<dbReference type="InterPro" id="IPR016181">
    <property type="entry name" value="Acyl_CoA_acyltransferase"/>
</dbReference>
<dbReference type="EMBL" id="BJXU01000131">
    <property type="protein sequence ID" value="GEN25223.1"/>
    <property type="molecule type" value="Genomic_DNA"/>
</dbReference>
<feature type="domain" description="N-acetyltransferase" evidence="1">
    <location>
        <begin position="7"/>
        <end position="153"/>
    </location>
</feature>
<name>A0A1M7LCZ0_9GAMM</name>
<dbReference type="InterPro" id="IPR000182">
    <property type="entry name" value="GNAT_dom"/>
</dbReference>
<dbReference type="STRING" id="44933.SAMN05660971_03801"/>
<dbReference type="AlphaFoldDB" id="A0A1M7LCZ0"/>
<dbReference type="Gene3D" id="3.40.630.30">
    <property type="match status" value="1"/>
</dbReference>
<protein>
    <submittedName>
        <fullName evidence="2">Acetyltransferase</fullName>
    </submittedName>
    <submittedName>
        <fullName evidence="3">ElaA protein</fullName>
    </submittedName>
</protein>
<evidence type="ECO:0000259" key="1">
    <source>
        <dbReference type="PROSITE" id="PS51186"/>
    </source>
</evidence>
<dbReference type="CDD" id="cd04301">
    <property type="entry name" value="NAT_SF"/>
    <property type="match status" value="1"/>
</dbReference>
<dbReference type="GO" id="GO:0016747">
    <property type="term" value="F:acyltransferase activity, transferring groups other than amino-acyl groups"/>
    <property type="evidence" value="ECO:0007669"/>
    <property type="project" value="InterPro"/>
</dbReference>
<reference evidence="3 4" key="1">
    <citation type="submission" date="2016-11" db="EMBL/GenBank/DDBJ databases">
        <authorList>
            <person name="Jaros S."/>
            <person name="Januszkiewicz K."/>
            <person name="Wedrychowicz H."/>
        </authorList>
    </citation>
    <scope>NUCLEOTIDE SEQUENCE [LARGE SCALE GENOMIC DNA]</scope>
    <source>
        <strain evidence="3 4">DSM 4740</strain>
    </source>
</reference>
<evidence type="ECO:0000313" key="4">
    <source>
        <dbReference type="Proteomes" id="UP000184123"/>
    </source>
</evidence>
<keyword evidence="5" id="KW-1185">Reference proteome</keyword>
<evidence type="ECO:0000313" key="2">
    <source>
        <dbReference type="EMBL" id="GEN25223.1"/>
    </source>
</evidence>
<sequence length="153" mass="17512">MYQWQWKRFEELSLDELYEILRVRQEVFTVEQNCVYQDVDGLDRVAWHLLLQHEGSGGCTDIQGYLRIVYPGHKYSEPSIGRVMTTGAARGRGVGRLLMEKALAFLASEAPGLPIRISAQQYLETFYAEFGFETVSEPYAEDGIAHIEMLTRS</sequence>
<proteinExistence type="predicted"/>
<accession>A0A1M7LCZ0</accession>
<evidence type="ECO:0000313" key="5">
    <source>
        <dbReference type="Proteomes" id="UP000321726"/>
    </source>
</evidence>
<dbReference type="SUPFAM" id="SSF55729">
    <property type="entry name" value="Acyl-CoA N-acyltransferases (Nat)"/>
    <property type="match status" value="1"/>
</dbReference>